<proteinExistence type="predicted"/>
<reference evidence="2 3" key="2">
    <citation type="submission" date="2017-10" db="EMBL/GenBank/DDBJ databases">
        <title>Extensive intraspecific genome diversity in a model arbuscular mycorrhizal fungus.</title>
        <authorList>
            <person name="Chen E.C.H."/>
            <person name="Morin E."/>
            <person name="Baudet D."/>
            <person name="Noel J."/>
            <person name="Ndikumana S."/>
            <person name="Charron P."/>
            <person name="St-Onge C."/>
            <person name="Giorgi J."/>
            <person name="Grigoriev I.V."/>
            <person name="Roux C."/>
            <person name="Martin F.M."/>
            <person name="Corradi N."/>
        </authorList>
    </citation>
    <scope>NUCLEOTIDE SEQUENCE [LARGE SCALE GENOMIC DNA]</scope>
    <source>
        <strain evidence="2 3">C2</strain>
    </source>
</reference>
<reference evidence="2 3" key="1">
    <citation type="submission" date="2016-04" db="EMBL/GenBank/DDBJ databases">
        <title>Genome analyses suggest a sexual origin of heterokaryosis in a supposedly ancient asexual fungus.</title>
        <authorList>
            <person name="Ropars J."/>
            <person name="Sedzielewska K."/>
            <person name="Noel J."/>
            <person name="Charron P."/>
            <person name="Farinelli L."/>
            <person name="Marton T."/>
            <person name="Kruger M."/>
            <person name="Pelin A."/>
            <person name="Brachmann A."/>
            <person name="Corradi N."/>
        </authorList>
    </citation>
    <scope>NUCLEOTIDE SEQUENCE [LARGE SCALE GENOMIC DNA]</scope>
    <source>
        <strain evidence="2 3">C2</strain>
    </source>
</reference>
<dbReference type="InterPro" id="IPR036691">
    <property type="entry name" value="Endo/exonu/phosph_ase_sf"/>
</dbReference>
<accession>A0A2N1M9Y0</accession>
<evidence type="ECO:0008006" key="4">
    <source>
        <dbReference type="Google" id="ProtNLM"/>
    </source>
</evidence>
<dbReference type="VEuPathDB" id="FungiDB:RhiirA1_543403"/>
<dbReference type="VEuPathDB" id="FungiDB:FUN_022626"/>
<dbReference type="Gene3D" id="3.60.10.10">
    <property type="entry name" value="Endonuclease/exonuclease/phosphatase"/>
    <property type="match status" value="1"/>
</dbReference>
<evidence type="ECO:0000313" key="2">
    <source>
        <dbReference type="EMBL" id="PKK58443.1"/>
    </source>
</evidence>
<dbReference type="SUPFAM" id="SSF56219">
    <property type="entry name" value="DNase I-like"/>
    <property type="match status" value="1"/>
</dbReference>
<feature type="compositionally biased region" description="Polar residues" evidence="1">
    <location>
        <begin position="1"/>
        <end position="20"/>
    </location>
</feature>
<evidence type="ECO:0000256" key="1">
    <source>
        <dbReference type="SAM" id="MobiDB-lite"/>
    </source>
</evidence>
<feature type="region of interest" description="Disordered" evidence="1">
    <location>
        <begin position="1"/>
        <end position="32"/>
    </location>
</feature>
<dbReference type="AlphaFoldDB" id="A0A2N1M9Y0"/>
<dbReference type="EMBL" id="LLXL01003594">
    <property type="protein sequence ID" value="PKK58443.1"/>
    <property type="molecule type" value="Genomic_DNA"/>
</dbReference>
<comment type="caution">
    <text evidence="2">The sequence shown here is derived from an EMBL/GenBank/DDBJ whole genome shotgun (WGS) entry which is preliminary data.</text>
</comment>
<evidence type="ECO:0000313" key="3">
    <source>
        <dbReference type="Proteomes" id="UP000233469"/>
    </source>
</evidence>
<protein>
    <recommendedName>
        <fullName evidence="4">DNase I-like protein</fullName>
    </recommendedName>
</protein>
<organism evidence="2 3">
    <name type="scientific">Rhizophagus irregularis</name>
    <dbReference type="NCBI Taxonomy" id="588596"/>
    <lineage>
        <taxon>Eukaryota</taxon>
        <taxon>Fungi</taxon>
        <taxon>Fungi incertae sedis</taxon>
        <taxon>Mucoromycota</taxon>
        <taxon>Glomeromycotina</taxon>
        <taxon>Glomeromycetes</taxon>
        <taxon>Glomerales</taxon>
        <taxon>Glomeraceae</taxon>
        <taxon>Rhizophagus</taxon>
    </lineage>
</organism>
<dbReference type="Proteomes" id="UP000233469">
    <property type="component" value="Unassembled WGS sequence"/>
</dbReference>
<gene>
    <name evidence="2" type="ORF">RhiirC2_720516</name>
</gene>
<dbReference type="VEuPathDB" id="FungiDB:RhiirFUN_000033"/>
<sequence>MTQMQTLINTLQASQTTPVRQQPARKAKCTSSPYEKTPLKELKKRFIQPPAESAMEDSDALPLSDEYYTESGEVSDTGTIENTYEASEENTSGQSSFILNPFNWGNKPQIGSINIQSAFNNKLNDIINYFVGHNFDILGLSETALFGDNVNTTINKHKHPTLPNNFIYIIHDTSGSNKGTGTAIMITDKMEKHLQHKEFYKGRIINLIFGFKKSKQLNVTCCYLPSSPKNDIHKTIISAECVDKLNKLIIKSNNTKNSYAIVIGDFNVTTKNKSDPNYPSIRLLKNNGYKDMIKYHQDSLDNNSTHKMNRIDYHFGNTYLLEQSIHSYTQSIPQSFFNTDHKIIITLLEKTFFDSRNKNLFEKFMNVLPFNKRNEETKTIFNYDQMTNELWSSYTNRSRSSFKKRFSKEPQQINNKTSLN</sequence>
<name>A0A2N1M9Y0_9GLOM</name>